<sequence length="301" mass="31249">MSERLAGKVALVTGGGNGVGKAVALSLAEHGASVVVNDLGTTEQAEGGSRGAADLTVDEISRAGGKAVASYDSIATPEGVANAVKIAIDTFGPVDIVVACAGALFPGDLSATDETWHRFIDLFLSQKFFLARATVPGMAERGWGRFITVTSEGARGTLGNPIFAAAMGGVISLTKAIANDYKAHGVTANSFNPAAATRLYHATIASWEHKHAAGEITDEMWEAIKVGPGPASYVAPMVTWLTTDAAAQTTGQVFTIGGGNVARWSSYEEDKTIYRGDHRTTPEWTLDELDQVVPNGLGGLA</sequence>
<dbReference type="PANTHER" id="PTHR45024:SF2">
    <property type="entry name" value="SCP2 DOMAIN-CONTAINING PROTEIN"/>
    <property type="match status" value="1"/>
</dbReference>
<accession>A0ABP8PUE3</accession>
<reference evidence="4" key="1">
    <citation type="journal article" date="2019" name="Int. J. Syst. Evol. Microbiol.">
        <title>The Global Catalogue of Microorganisms (GCM) 10K type strain sequencing project: providing services to taxonomists for standard genome sequencing and annotation.</title>
        <authorList>
            <consortium name="The Broad Institute Genomics Platform"/>
            <consortium name="The Broad Institute Genome Sequencing Center for Infectious Disease"/>
            <person name="Wu L."/>
            <person name="Ma J."/>
        </authorList>
    </citation>
    <scope>NUCLEOTIDE SEQUENCE [LARGE SCALE GENOMIC DNA]</scope>
    <source>
        <strain evidence="4">JCM 17839</strain>
    </source>
</reference>
<dbReference type="InterPro" id="IPR051687">
    <property type="entry name" value="Peroxisomal_Beta-Oxidation"/>
</dbReference>
<organism evidence="3 4">
    <name type="scientific">Microbacterium panaciterrae</name>
    <dbReference type="NCBI Taxonomy" id="985759"/>
    <lineage>
        <taxon>Bacteria</taxon>
        <taxon>Bacillati</taxon>
        <taxon>Actinomycetota</taxon>
        <taxon>Actinomycetes</taxon>
        <taxon>Micrococcales</taxon>
        <taxon>Microbacteriaceae</taxon>
        <taxon>Microbacterium</taxon>
    </lineage>
</organism>
<keyword evidence="4" id="KW-1185">Reference proteome</keyword>
<dbReference type="InterPro" id="IPR036291">
    <property type="entry name" value="NAD(P)-bd_dom_sf"/>
</dbReference>
<proteinExistence type="inferred from homology"/>
<dbReference type="PRINTS" id="PR00081">
    <property type="entry name" value="GDHRDH"/>
</dbReference>
<dbReference type="Pfam" id="PF00106">
    <property type="entry name" value="adh_short"/>
    <property type="match status" value="1"/>
</dbReference>
<evidence type="ECO:0000256" key="1">
    <source>
        <dbReference type="ARBA" id="ARBA00006484"/>
    </source>
</evidence>
<keyword evidence="2" id="KW-0560">Oxidoreductase</keyword>
<dbReference type="Proteomes" id="UP001500731">
    <property type="component" value="Unassembled WGS sequence"/>
</dbReference>
<dbReference type="SUPFAM" id="SSF51735">
    <property type="entry name" value="NAD(P)-binding Rossmann-fold domains"/>
    <property type="match status" value="1"/>
</dbReference>
<dbReference type="RefSeq" id="WP_345188812.1">
    <property type="nucleotide sequence ID" value="NZ_BAABGP010000026.1"/>
</dbReference>
<dbReference type="Gene3D" id="3.40.50.720">
    <property type="entry name" value="NAD(P)-binding Rossmann-like Domain"/>
    <property type="match status" value="1"/>
</dbReference>
<evidence type="ECO:0000256" key="2">
    <source>
        <dbReference type="ARBA" id="ARBA00023002"/>
    </source>
</evidence>
<protein>
    <submittedName>
        <fullName evidence="3">SDR family oxidoreductase</fullName>
    </submittedName>
</protein>
<evidence type="ECO:0000313" key="3">
    <source>
        <dbReference type="EMBL" id="GAA4491518.1"/>
    </source>
</evidence>
<gene>
    <name evidence="3" type="ORF">GCM10023171_35480</name>
</gene>
<comment type="caution">
    <text evidence="3">The sequence shown here is derived from an EMBL/GenBank/DDBJ whole genome shotgun (WGS) entry which is preliminary data.</text>
</comment>
<dbReference type="EMBL" id="BAABGP010000026">
    <property type="protein sequence ID" value="GAA4491518.1"/>
    <property type="molecule type" value="Genomic_DNA"/>
</dbReference>
<comment type="similarity">
    <text evidence="1">Belongs to the short-chain dehydrogenases/reductases (SDR) family.</text>
</comment>
<evidence type="ECO:0000313" key="4">
    <source>
        <dbReference type="Proteomes" id="UP001500731"/>
    </source>
</evidence>
<name>A0ABP8PUE3_9MICO</name>
<dbReference type="PANTHER" id="PTHR45024">
    <property type="entry name" value="DEHYDROGENASES, SHORT CHAIN"/>
    <property type="match status" value="1"/>
</dbReference>
<dbReference type="InterPro" id="IPR002347">
    <property type="entry name" value="SDR_fam"/>
</dbReference>